<dbReference type="GO" id="GO:0036430">
    <property type="term" value="F:CMP kinase activity"/>
    <property type="evidence" value="ECO:0007669"/>
    <property type="project" value="RHEA"/>
</dbReference>
<evidence type="ECO:0000256" key="3">
    <source>
        <dbReference type="ARBA" id="ARBA00022679"/>
    </source>
</evidence>
<dbReference type="CDD" id="cd02020">
    <property type="entry name" value="CMPK"/>
    <property type="match status" value="1"/>
</dbReference>
<name>A0A3B0V3T6_9ZZZZ</name>
<dbReference type="Pfam" id="PF02224">
    <property type="entry name" value="Cytidylate_kin"/>
    <property type="match status" value="1"/>
</dbReference>
<dbReference type="GO" id="GO:0036431">
    <property type="term" value="F:dCMP kinase activity"/>
    <property type="evidence" value="ECO:0007669"/>
    <property type="project" value="InterPro"/>
</dbReference>
<dbReference type="InterPro" id="IPR011994">
    <property type="entry name" value="Cytidylate_kinase_dom"/>
</dbReference>
<dbReference type="EMBL" id="UOEU01000448">
    <property type="protein sequence ID" value="VAW33432.1"/>
    <property type="molecule type" value="Genomic_DNA"/>
</dbReference>
<dbReference type="GO" id="GO:0005829">
    <property type="term" value="C:cytosol"/>
    <property type="evidence" value="ECO:0007669"/>
    <property type="project" value="TreeGrafter"/>
</dbReference>
<dbReference type="GO" id="GO:0005524">
    <property type="term" value="F:ATP binding"/>
    <property type="evidence" value="ECO:0007669"/>
    <property type="project" value="UniProtKB-KW"/>
</dbReference>
<evidence type="ECO:0000259" key="9">
    <source>
        <dbReference type="Pfam" id="PF02224"/>
    </source>
</evidence>
<protein>
    <recommendedName>
        <fullName evidence="2">(d)CMP kinase</fullName>
        <ecNumber evidence="2">2.7.4.25</ecNumber>
    </recommendedName>
</protein>
<evidence type="ECO:0000256" key="8">
    <source>
        <dbReference type="ARBA" id="ARBA00048478"/>
    </source>
</evidence>
<sequence length="239" mass="26593">MTQTDKKEQIISTIAIDGPAASGKSTVGRLLAEKLGYLYLDTGCMYRAVTWAVLHHNLDLQDETAVTQLAQNLQIEILPGQEMQDGRHYTVLVDGQDITWQLRSPEVDAHVSLISSYLGVRQEMVQRQRAFGQQGTVVMVGRDIGTVVMSDAPLKLYITASAEERARRRTQDRQAQGHSADYERILTDVLRRDGIDSSREHSPLQAASDAIHIDSTSQLPEEIVDHILAMIMNPVSSEQ</sequence>
<keyword evidence="5 10" id="KW-0418">Kinase</keyword>
<gene>
    <name evidence="10" type="ORF">MNBD_CHLOROFLEXI01-4944</name>
</gene>
<dbReference type="NCBIfam" id="TIGR00017">
    <property type="entry name" value="cmk"/>
    <property type="match status" value="1"/>
</dbReference>
<dbReference type="InterPro" id="IPR027417">
    <property type="entry name" value="P-loop_NTPase"/>
</dbReference>
<evidence type="ECO:0000256" key="2">
    <source>
        <dbReference type="ARBA" id="ARBA00012906"/>
    </source>
</evidence>
<dbReference type="PANTHER" id="PTHR21299:SF2">
    <property type="entry name" value="CYTIDYLATE KINASE"/>
    <property type="match status" value="1"/>
</dbReference>
<proteinExistence type="inferred from homology"/>
<comment type="catalytic activity">
    <reaction evidence="7">
        <text>dCMP + ATP = dCDP + ADP</text>
        <dbReference type="Rhea" id="RHEA:25094"/>
        <dbReference type="ChEBI" id="CHEBI:30616"/>
        <dbReference type="ChEBI" id="CHEBI:57566"/>
        <dbReference type="ChEBI" id="CHEBI:58593"/>
        <dbReference type="ChEBI" id="CHEBI:456216"/>
        <dbReference type="EC" id="2.7.4.25"/>
    </reaction>
</comment>
<dbReference type="HAMAP" id="MF_00238">
    <property type="entry name" value="Cytidyl_kinase_type1"/>
    <property type="match status" value="1"/>
</dbReference>
<evidence type="ECO:0000256" key="1">
    <source>
        <dbReference type="ARBA" id="ARBA00009427"/>
    </source>
</evidence>
<reference evidence="10" key="1">
    <citation type="submission" date="2018-06" db="EMBL/GenBank/DDBJ databases">
        <authorList>
            <person name="Zhirakovskaya E."/>
        </authorList>
    </citation>
    <scope>NUCLEOTIDE SEQUENCE</scope>
</reference>
<dbReference type="InterPro" id="IPR003136">
    <property type="entry name" value="Cytidylate_kin"/>
</dbReference>
<evidence type="ECO:0000313" key="10">
    <source>
        <dbReference type="EMBL" id="VAW33432.1"/>
    </source>
</evidence>
<feature type="domain" description="Cytidylate kinase" evidence="9">
    <location>
        <begin position="14"/>
        <end position="231"/>
    </location>
</feature>
<dbReference type="AlphaFoldDB" id="A0A3B0V3T6"/>
<dbReference type="EC" id="2.7.4.25" evidence="2"/>
<keyword evidence="6" id="KW-0067">ATP-binding</keyword>
<dbReference type="PANTHER" id="PTHR21299">
    <property type="entry name" value="CYTIDYLATE KINASE/PANTOATE-BETA-ALANINE LIGASE"/>
    <property type="match status" value="1"/>
</dbReference>
<organism evidence="10">
    <name type="scientific">hydrothermal vent metagenome</name>
    <dbReference type="NCBI Taxonomy" id="652676"/>
    <lineage>
        <taxon>unclassified sequences</taxon>
        <taxon>metagenomes</taxon>
        <taxon>ecological metagenomes</taxon>
    </lineage>
</organism>
<comment type="catalytic activity">
    <reaction evidence="8">
        <text>CMP + ATP = CDP + ADP</text>
        <dbReference type="Rhea" id="RHEA:11600"/>
        <dbReference type="ChEBI" id="CHEBI:30616"/>
        <dbReference type="ChEBI" id="CHEBI:58069"/>
        <dbReference type="ChEBI" id="CHEBI:60377"/>
        <dbReference type="ChEBI" id="CHEBI:456216"/>
        <dbReference type="EC" id="2.7.4.25"/>
    </reaction>
</comment>
<evidence type="ECO:0000256" key="7">
    <source>
        <dbReference type="ARBA" id="ARBA00047615"/>
    </source>
</evidence>
<evidence type="ECO:0000256" key="6">
    <source>
        <dbReference type="ARBA" id="ARBA00022840"/>
    </source>
</evidence>
<dbReference type="GO" id="GO:0015949">
    <property type="term" value="P:nucleobase-containing small molecule interconversion"/>
    <property type="evidence" value="ECO:0007669"/>
    <property type="project" value="TreeGrafter"/>
</dbReference>
<keyword evidence="3 10" id="KW-0808">Transferase</keyword>
<comment type="similarity">
    <text evidence="1">Belongs to the cytidylate kinase family. Type 1 subfamily.</text>
</comment>
<dbReference type="Gene3D" id="3.40.50.300">
    <property type="entry name" value="P-loop containing nucleotide triphosphate hydrolases"/>
    <property type="match status" value="1"/>
</dbReference>
<evidence type="ECO:0000256" key="5">
    <source>
        <dbReference type="ARBA" id="ARBA00022777"/>
    </source>
</evidence>
<dbReference type="SUPFAM" id="SSF52540">
    <property type="entry name" value="P-loop containing nucleoside triphosphate hydrolases"/>
    <property type="match status" value="1"/>
</dbReference>
<evidence type="ECO:0000256" key="4">
    <source>
        <dbReference type="ARBA" id="ARBA00022741"/>
    </source>
</evidence>
<keyword evidence="4" id="KW-0547">Nucleotide-binding</keyword>
<accession>A0A3B0V3T6</accession>